<organism evidence="7 8">
    <name type="scientific">Sumerlaea chitinivorans</name>
    <dbReference type="NCBI Taxonomy" id="2250252"/>
    <lineage>
        <taxon>Bacteria</taxon>
        <taxon>Candidatus Sumerlaeota</taxon>
        <taxon>Candidatus Sumerlaeia</taxon>
        <taxon>Candidatus Sumerlaeales</taxon>
        <taxon>Candidatus Sumerlaeaceae</taxon>
        <taxon>Candidatus Sumerlaea</taxon>
    </lineage>
</organism>
<dbReference type="SUPFAM" id="SSF54523">
    <property type="entry name" value="Pili subunits"/>
    <property type="match status" value="1"/>
</dbReference>
<evidence type="ECO:0000256" key="2">
    <source>
        <dbReference type="ARBA" id="ARBA00022481"/>
    </source>
</evidence>
<dbReference type="PANTHER" id="PTHR30093:SF44">
    <property type="entry name" value="TYPE II SECRETION SYSTEM CORE PROTEIN G"/>
    <property type="match status" value="1"/>
</dbReference>
<evidence type="ECO:0000313" key="8">
    <source>
        <dbReference type="Proteomes" id="UP000262583"/>
    </source>
</evidence>
<keyword evidence="2" id="KW-0488">Methylation</keyword>
<evidence type="ECO:0000256" key="3">
    <source>
        <dbReference type="ARBA" id="ARBA00022692"/>
    </source>
</evidence>
<evidence type="ECO:0000256" key="1">
    <source>
        <dbReference type="ARBA" id="ARBA00004167"/>
    </source>
</evidence>
<feature type="transmembrane region" description="Helical" evidence="6">
    <location>
        <begin position="21"/>
        <end position="40"/>
    </location>
</feature>
<dbReference type="Gene3D" id="3.30.700.10">
    <property type="entry name" value="Glycoprotein, Type 4 Pilin"/>
    <property type="match status" value="1"/>
</dbReference>
<evidence type="ECO:0000313" key="7">
    <source>
        <dbReference type="EMBL" id="AXA36485.1"/>
    </source>
</evidence>
<dbReference type="PRINTS" id="PR00813">
    <property type="entry name" value="BCTERIALGSPG"/>
</dbReference>
<dbReference type="GO" id="GO:0015628">
    <property type="term" value="P:protein secretion by the type II secretion system"/>
    <property type="evidence" value="ECO:0007669"/>
    <property type="project" value="InterPro"/>
</dbReference>
<dbReference type="InterPro" id="IPR045584">
    <property type="entry name" value="Pilin-like"/>
</dbReference>
<dbReference type="EMBL" id="CP030759">
    <property type="protein sequence ID" value="AXA36485.1"/>
    <property type="molecule type" value="Genomic_DNA"/>
</dbReference>
<gene>
    <name evidence="7" type="ORF">BRCON_1708</name>
</gene>
<keyword evidence="4 6" id="KW-1133">Transmembrane helix</keyword>
<evidence type="ECO:0000256" key="6">
    <source>
        <dbReference type="SAM" id="Phobius"/>
    </source>
</evidence>
<dbReference type="PANTHER" id="PTHR30093">
    <property type="entry name" value="GENERAL SECRETION PATHWAY PROTEIN G"/>
    <property type="match status" value="1"/>
</dbReference>
<keyword evidence="5 6" id="KW-0472">Membrane</keyword>
<dbReference type="KEGG" id="schv:BRCON_1708"/>
<accession>A0A2Z4Y7U0</accession>
<proteinExistence type="predicted"/>
<name>A0A2Z4Y7U0_SUMC1</name>
<evidence type="ECO:0000256" key="4">
    <source>
        <dbReference type="ARBA" id="ARBA00022989"/>
    </source>
</evidence>
<dbReference type="GO" id="GO:0015627">
    <property type="term" value="C:type II protein secretion system complex"/>
    <property type="evidence" value="ECO:0007669"/>
    <property type="project" value="InterPro"/>
</dbReference>
<dbReference type="Pfam" id="PF07963">
    <property type="entry name" value="N_methyl"/>
    <property type="match status" value="1"/>
</dbReference>
<protein>
    <recommendedName>
        <fullName evidence="9">Prepilin-type N-terminal cleavage/methylation domain-containing protein</fullName>
    </recommendedName>
</protein>
<dbReference type="GO" id="GO:0016020">
    <property type="term" value="C:membrane"/>
    <property type="evidence" value="ECO:0007669"/>
    <property type="project" value="UniProtKB-SubCell"/>
</dbReference>
<evidence type="ECO:0000256" key="5">
    <source>
        <dbReference type="ARBA" id="ARBA00023136"/>
    </source>
</evidence>
<dbReference type="AlphaFoldDB" id="A0A2Z4Y7U0"/>
<dbReference type="Proteomes" id="UP000262583">
    <property type="component" value="Chromosome"/>
</dbReference>
<dbReference type="InterPro" id="IPR000983">
    <property type="entry name" value="Bac_GSPG_pilin"/>
</dbReference>
<dbReference type="InterPro" id="IPR012902">
    <property type="entry name" value="N_methyl_site"/>
</dbReference>
<dbReference type="NCBIfam" id="TIGR02532">
    <property type="entry name" value="IV_pilin_GFxxxE"/>
    <property type="match status" value="1"/>
</dbReference>
<keyword evidence="3 6" id="KW-0812">Transmembrane</keyword>
<sequence>MTQQIKDRVRQRAGGFTIIELLISVIIIGILVAVIIPVYITRADEARLSACQQDLDALQTAQQHAAIDTGYFYRLYVLDDVRGGDGVPASNLTADRIDGIADEQLRTDVLNPKLLFIDTQSGLVLAAGSAIFDRMAANETAFNWNGPYINVPRKVGLKNPVAGVPAGIPLDPWGNPYLFFTKEGLVRDREGDISTTYIGLDGNSYATTRFDRPTILSLGPNGLPGNGAGSTEPNFGQGDDLYRQF</sequence>
<evidence type="ECO:0008006" key="9">
    <source>
        <dbReference type="Google" id="ProtNLM"/>
    </source>
</evidence>
<comment type="subcellular location">
    <subcellularLocation>
        <location evidence="1">Membrane</location>
        <topology evidence="1">Single-pass membrane protein</topology>
    </subcellularLocation>
</comment>
<reference evidence="7 8" key="1">
    <citation type="submission" date="2018-05" db="EMBL/GenBank/DDBJ databases">
        <title>A metagenomic window into the 2 km-deep terrestrial subsurface aquifer revealed taxonomically and functionally diverse microbial community comprising novel uncultured bacterial lineages.</title>
        <authorList>
            <person name="Kadnikov V.V."/>
            <person name="Mardanov A.V."/>
            <person name="Beletsky A.V."/>
            <person name="Banks D."/>
            <person name="Pimenov N.V."/>
            <person name="Frank Y.A."/>
            <person name="Karnachuk O.V."/>
            <person name="Ravin N.V."/>
        </authorList>
    </citation>
    <scope>NUCLEOTIDE SEQUENCE [LARGE SCALE GENOMIC DNA]</scope>
    <source>
        <strain evidence="7">BY</strain>
    </source>
</reference>